<dbReference type="EMBL" id="CP094669">
    <property type="protein sequence ID" value="UOG75394.1"/>
    <property type="molecule type" value="Genomic_DNA"/>
</dbReference>
<evidence type="ECO:0000256" key="1">
    <source>
        <dbReference type="ARBA" id="ARBA00022491"/>
    </source>
</evidence>
<keyword evidence="8" id="KW-1185">Reference proteome</keyword>
<evidence type="ECO:0000259" key="6">
    <source>
        <dbReference type="PROSITE" id="PS50977"/>
    </source>
</evidence>
<dbReference type="Proteomes" id="UP000831113">
    <property type="component" value="Chromosome"/>
</dbReference>
<dbReference type="PANTHER" id="PTHR30055">
    <property type="entry name" value="HTH-TYPE TRANSCRIPTIONAL REGULATOR RUTR"/>
    <property type="match status" value="1"/>
</dbReference>
<evidence type="ECO:0000313" key="8">
    <source>
        <dbReference type="Proteomes" id="UP000831113"/>
    </source>
</evidence>
<dbReference type="Gene3D" id="1.10.10.60">
    <property type="entry name" value="Homeodomain-like"/>
    <property type="match status" value="1"/>
</dbReference>
<evidence type="ECO:0000256" key="2">
    <source>
        <dbReference type="ARBA" id="ARBA00023015"/>
    </source>
</evidence>
<dbReference type="Gene3D" id="1.10.357.10">
    <property type="entry name" value="Tetracycline Repressor, domain 2"/>
    <property type="match status" value="1"/>
</dbReference>
<dbReference type="RefSeq" id="WP_243799477.1">
    <property type="nucleotide sequence ID" value="NZ_CP094669.1"/>
</dbReference>
<keyword evidence="1" id="KW-0678">Repressor</keyword>
<protein>
    <submittedName>
        <fullName evidence="7">TetR/AcrR family transcriptional regulator</fullName>
    </submittedName>
</protein>
<dbReference type="PROSITE" id="PS50977">
    <property type="entry name" value="HTH_TETR_2"/>
    <property type="match status" value="1"/>
</dbReference>
<dbReference type="InterPro" id="IPR050109">
    <property type="entry name" value="HTH-type_TetR-like_transc_reg"/>
</dbReference>
<evidence type="ECO:0000256" key="5">
    <source>
        <dbReference type="PROSITE-ProRule" id="PRU00335"/>
    </source>
</evidence>
<dbReference type="Pfam" id="PF00440">
    <property type="entry name" value="TetR_N"/>
    <property type="match status" value="1"/>
</dbReference>
<feature type="DNA-binding region" description="H-T-H motif" evidence="5">
    <location>
        <begin position="24"/>
        <end position="43"/>
    </location>
</feature>
<feature type="domain" description="HTH tetR-type" evidence="6">
    <location>
        <begin position="1"/>
        <end position="61"/>
    </location>
</feature>
<reference evidence="7 8" key="1">
    <citation type="submission" date="2022-03" db="EMBL/GenBank/DDBJ databases">
        <title>Hymenobactersp. isolated from the air.</title>
        <authorList>
            <person name="Won M."/>
            <person name="Kwon S.-W."/>
        </authorList>
    </citation>
    <scope>NUCLEOTIDE SEQUENCE [LARGE SCALE GENOMIC DNA]</scope>
    <source>
        <strain evidence="7 8">KACC 21982</strain>
    </source>
</reference>
<proteinExistence type="predicted"/>
<dbReference type="InterPro" id="IPR036271">
    <property type="entry name" value="Tet_transcr_reg_TetR-rel_C_sf"/>
</dbReference>
<dbReference type="SUPFAM" id="SSF46689">
    <property type="entry name" value="Homeodomain-like"/>
    <property type="match status" value="1"/>
</dbReference>
<name>A0ABY4CYQ1_9BACT</name>
<evidence type="ECO:0000256" key="3">
    <source>
        <dbReference type="ARBA" id="ARBA00023125"/>
    </source>
</evidence>
<dbReference type="InterPro" id="IPR009057">
    <property type="entry name" value="Homeodomain-like_sf"/>
</dbReference>
<sequence length="204" mass="23859">MEIKDRILLAARELFTLRGIKSVSMDDIATHLSMSKKTLYKWFENKDQIVEGVMRHHLGQTQSECQTILCGAESAIAELFGMMDWMKSQFTDMHPSIFHDLQKYYPASYKLWLEHKNDYILEQITDNLRRGVQEGLYRADLDIDVLARLRLGQIEMAFNPVVFPPRIFDLQRVSLITLEHFMLGVATLKGHKLINQYRHVTEEE</sequence>
<keyword evidence="3 5" id="KW-0238">DNA-binding</keyword>
<keyword evidence="2" id="KW-0805">Transcription regulation</keyword>
<dbReference type="InterPro" id="IPR001647">
    <property type="entry name" value="HTH_TetR"/>
</dbReference>
<gene>
    <name evidence="7" type="ORF">MTX78_02070</name>
</gene>
<dbReference type="PANTHER" id="PTHR30055:SF175">
    <property type="entry name" value="HTH-TYPE TRANSCRIPTIONAL REPRESSOR KSTR2"/>
    <property type="match status" value="1"/>
</dbReference>
<evidence type="ECO:0000256" key="4">
    <source>
        <dbReference type="ARBA" id="ARBA00023163"/>
    </source>
</evidence>
<dbReference type="SUPFAM" id="SSF48498">
    <property type="entry name" value="Tetracyclin repressor-like, C-terminal domain"/>
    <property type="match status" value="1"/>
</dbReference>
<dbReference type="PRINTS" id="PR00455">
    <property type="entry name" value="HTHTETR"/>
</dbReference>
<organism evidence="7 8">
    <name type="scientific">Hymenobacter tibetensis</name>
    <dbReference type="NCBI Taxonomy" id="497967"/>
    <lineage>
        <taxon>Bacteria</taxon>
        <taxon>Pseudomonadati</taxon>
        <taxon>Bacteroidota</taxon>
        <taxon>Cytophagia</taxon>
        <taxon>Cytophagales</taxon>
        <taxon>Hymenobacteraceae</taxon>
        <taxon>Hymenobacter</taxon>
    </lineage>
</organism>
<evidence type="ECO:0000313" key="7">
    <source>
        <dbReference type="EMBL" id="UOG75394.1"/>
    </source>
</evidence>
<accession>A0ABY4CYQ1</accession>
<keyword evidence="4" id="KW-0804">Transcription</keyword>